<dbReference type="SUPFAM" id="SSF53474">
    <property type="entry name" value="alpha/beta-Hydrolases"/>
    <property type="match status" value="2"/>
</dbReference>
<evidence type="ECO:0000313" key="3">
    <source>
        <dbReference type="Proteomes" id="UP000554837"/>
    </source>
</evidence>
<feature type="transmembrane region" description="Helical" evidence="1">
    <location>
        <begin position="7"/>
        <end position="24"/>
    </location>
</feature>
<evidence type="ECO:0000313" key="2">
    <source>
        <dbReference type="EMBL" id="MBB5204750.1"/>
    </source>
</evidence>
<dbReference type="Gene3D" id="3.40.50.1820">
    <property type="entry name" value="alpha/beta hydrolase"/>
    <property type="match status" value="1"/>
</dbReference>
<organism evidence="2 3">
    <name type="scientific">Inhella inkyongensis</name>
    <dbReference type="NCBI Taxonomy" id="392593"/>
    <lineage>
        <taxon>Bacteria</taxon>
        <taxon>Pseudomonadati</taxon>
        <taxon>Pseudomonadota</taxon>
        <taxon>Betaproteobacteria</taxon>
        <taxon>Burkholderiales</taxon>
        <taxon>Sphaerotilaceae</taxon>
        <taxon>Inhella</taxon>
    </lineage>
</organism>
<keyword evidence="1" id="KW-0812">Transmembrane</keyword>
<keyword evidence="2" id="KW-0378">Hydrolase</keyword>
<dbReference type="GO" id="GO:0016787">
    <property type="term" value="F:hydrolase activity"/>
    <property type="evidence" value="ECO:0007669"/>
    <property type="project" value="UniProtKB-KW"/>
</dbReference>
<protein>
    <submittedName>
        <fullName evidence="2">Alpha-beta hydrolase superfamily lysophospholipase</fullName>
    </submittedName>
</protein>
<evidence type="ECO:0000256" key="1">
    <source>
        <dbReference type="SAM" id="Phobius"/>
    </source>
</evidence>
<dbReference type="OrthoDB" id="582315at2"/>
<dbReference type="RefSeq" id="WP_138855598.1">
    <property type="nucleotide sequence ID" value="NZ_CP040709.1"/>
</dbReference>
<proteinExistence type="predicted"/>
<feature type="transmembrane region" description="Helical" evidence="1">
    <location>
        <begin position="577"/>
        <end position="596"/>
    </location>
</feature>
<keyword evidence="3" id="KW-1185">Reference proteome</keyword>
<comment type="caution">
    <text evidence="2">The sequence shown here is derived from an EMBL/GenBank/DDBJ whole genome shotgun (WGS) entry which is preliminary data.</text>
</comment>
<feature type="transmembrane region" description="Helical" evidence="1">
    <location>
        <begin position="608"/>
        <end position="625"/>
    </location>
</feature>
<dbReference type="Proteomes" id="UP000554837">
    <property type="component" value="Unassembled WGS sequence"/>
</dbReference>
<gene>
    <name evidence="2" type="ORF">HNQ51_002064</name>
</gene>
<keyword evidence="1" id="KW-1133">Transmembrane helix</keyword>
<dbReference type="InterPro" id="IPR029058">
    <property type="entry name" value="AB_hydrolase_fold"/>
</dbReference>
<dbReference type="EMBL" id="JACHHO010000002">
    <property type="protein sequence ID" value="MBB5204750.1"/>
    <property type="molecule type" value="Genomic_DNA"/>
</dbReference>
<name>A0A840S8I9_9BURK</name>
<reference evidence="2 3" key="1">
    <citation type="submission" date="2020-08" db="EMBL/GenBank/DDBJ databases">
        <title>Genomic Encyclopedia of Type Strains, Phase IV (KMG-IV): sequencing the most valuable type-strain genomes for metagenomic binning, comparative biology and taxonomic classification.</title>
        <authorList>
            <person name="Goeker M."/>
        </authorList>
    </citation>
    <scope>NUCLEOTIDE SEQUENCE [LARGE SCALE GENOMIC DNA]</scope>
    <source>
        <strain evidence="2 3">DSM 23958</strain>
    </source>
</reference>
<dbReference type="AlphaFoldDB" id="A0A840S8I9"/>
<accession>A0A840S8I9</accession>
<keyword evidence="1" id="KW-0472">Membrane</keyword>
<sequence length="628" mass="68851">MSIRRWWPAWVLGLLLVAAGLWWANQPNPTPTSDCLGTQTLGDGLQRQPGARRLTSVLHAFTGQPQDMRSLVCSLREAAPSDVWVPKLPFSSTSRAQPADVLAQLVSQLDKHWLQGNAQGQAYEELVIVGHSLGSLFARKLYVLGRGGSALGPSLAEPGLDAALRAAGGAPLLAARPWALATRRIVLMAGINRGWTVSHHMDLGHGLLYGAGVTLARWAQAAGTDPFIVMAGHRGAAFLSQLRLQWLALSQLAAADQQGLAKVVQLLGTRDDLVPPSDNVDPLNDFVYLEVPNSGHRDVIDMAASDSIPEAWARQRREVFQRALGDAPTSDLHPARPHQQGDANVRHVIFVIHGIRDQGFWTERVAHRVQAELLKTPECQALPPGARCVAQEVSSYGYFPMLSFLQPGARQQKVEWLMDRYTEAKARFPQARFSYVGHSHGSYLLKEAMRDYPAVRFERVLLAGSVLRSDQRWHDWLDQGRIGQLLNLTADADWVVALFPNGLEALQLQDLGGAGHHGFSDQHPRLLRLPQSKHLHGGHGAGVEEAAWPLIARFIAGGQVETGPAPLADRHAPLTRWGAPLAPAVWVLGPLLLLWGLMKLLRSRLREWIKTVAVLGYLGLIWGVLTQV</sequence>